<dbReference type="RefSeq" id="XP_043000166.1">
    <property type="nucleotide sequence ID" value="XM_043144231.1"/>
</dbReference>
<evidence type="ECO:0000313" key="3">
    <source>
        <dbReference type="EMBL" id="QUC22493.1"/>
    </source>
</evidence>
<evidence type="ECO:0000313" key="4">
    <source>
        <dbReference type="Proteomes" id="UP000027002"/>
    </source>
</evidence>
<keyword evidence="4" id="KW-1185">Reference proteome</keyword>
<evidence type="ECO:0000256" key="1">
    <source>
        <dbReference type="SAM" id="MobiDB-lite"/>
    </source>
</evidence>
<feature type="chain" id="PRO_5034608217" evidence="2">
    <location>
        <begin position="23"/>
        <end position="396"/>
    </location>
</feature>
<name>A0A8E5HW99_USTVR</name>
<feature type="compositionally biased region" description="Low complexity" evidence="1">
    <location>
        <begin position="173"/>
        <end position="203"/>
    </location>
</feature>
<dbReference type="Proteomes" id="UP000027002">
    <property type="component" value="Chromosome 5"/>
</dbReference>
<feature type="signal peptide" evidence="2">
    <location>
        <begin position="1"/>
        <end position="22"/>
    </location>
</feature>
<dbReference type="AlphaFoldDB" id="A0A8E5HW99"/>
<reference evidence="3" key="1">
    <citation type="submission" date="2020-03" db="EMBL/GenBank/DDBJ databases">
        <title>A mixture of massive structural variations and highly conserved coding sequences in Ustilaginoidea virens genome.</title>
        <authorList>
            <person name="Zhang K."/>
            <person name="Zhao Z."/>
            <person name="Zhang Z."/>
            <person name="Li Y."/>
            <person name="Hsiang T."/>
            <person name="Sun W."/>
        </authorList>
    </citation>
    <scope>NUCLEOTIDE SEQUENCE</scope>
    <source>
        <strain evidence="3">UV-8b</strain>
    </source>
</reference>
<gene>
    <name evidence="3" type="ORF">UV8b_06734</name>
</gene>
<sequence>MALSRLATNLAAGLVLASVVSSQNPSQGNLVLCDCGIGDDKEHPDWSTSRQMNWYNQIKWPDSASTYPKAPDMAVQVPYKDGIYPWLPQGVTAAMPNGEVWTAYIEDGTPDGFKAGSAVSSKDSKAVLNCWAYRGRPISAAINKTVSHDAICRTAFVCNHEINPPARPKDMNPHSSATSSPATPPRTTFYTKPPPTTVTVTPTSSGQPAPTHNPNQGKLDVFASVNPRFINWQDTWQAFINLFVWDKSTGRCISGSVRGSGYNITIDCAGIQIDEDTHMTLLLIKALRDVGLNSLWFNQNPVIPGGSSSNQTLPNWVVMPEAFSLQAIDVATNHVVGRLSYKTHYDVFLSTPCSTCETGRFNKSFFDQVIGAVQGSYPRFNNFTVQAQCDPWMACE</sequence>
<accession>A0A8E5HW99</accession>
<feature type="region of interest" description="Disordered" evidence="1">
    <location>
        <begin position="163"/>
        <end position="217"/>
    </location>
</feature>
<proteinExistence type="predicted"/>
<dbReference type="GeneID" id="66067511"/>
<organism evidence="3 4">
    <name type="scientific">Ustilaginoidea virens</name>
    <name type="common">Rice false smut fungus</name>
    <name type="synonym">Villosiclava virens</name>
    <dbReference type="NCBI Taxonomy" id="1159556"/>
    <lineage>
        <taxon>Eukaryota</taxon>
        <taxon>Fungi</taxon>
        <taxon>Dikarya</taxon>
        <taxon>Ascomycota</taxon>
        <taxon>Pezizomycotina</taxon>
        <taxon>Sordariomycetes</taxon>
        <taxon>Hypocreomycetidae</taxon>
        <taxon>Hypocreales</taxon>
        <taxon>Clavicipitaceae</taxon>
        <taxon>Ustilaginoidea</taxon>
    </lineage>
</organism>
<dbReference type="KEGG" id="uvi:66067511"/>
<protein>
    <submittedName>
        <fullName evidence="3">Uncharacterized protein</fullName>
    </submittedName>
</protein>
<dbReference type="OrthoDB" id="89086at2759"/>
<feature type="compositionally biased region" description="Polar residues" evidence="1">
    <location>
        <begin position="204"/>
        <end position="216"/>
    </location>
</feature>
<keyword evidence="2" id="KW-0732">Signal</keyword>
<evidence type="ECO:0000256" key="2">
    <source>
        <dbReference type="SAM" id="SignalP"/>
    </source>
</evidence>
<dbReference type="EMBL" id="CP072757">
    <property type="protein sequence ID" value="QUC22493.1"/>
    <property type="molecule type" value="Genomic_DNA"/>
</dbReference>